<sequence length="208" mass="22941">MAQDTIVAKHSPKMPASGCDTRQQHEHCHYRTGNSSHQMLSRPASADLRPRSFHVSATQQTLGTDVTGEESQIQFEESQTLPGTSRSRERTVDLPTMSWLQSSCSVHQSESHLHQRGSDYRDYLLLGISETVPCCEGPGGYNPSSPTRTLQIDTLQQPLSPPGTDAGSDPMDRFMLGIGPWSPYNLRDDHGTSAPNCNTHLNRRAVTI</sequence>
<feature type="compositionally biased region" description="Polar residues" evidence="1">
    <location>
        <begin position="59"/>
        <end position="85"/>
    </location>
</feature>
<accession>A0A9P4IT38</accession>
<feature type="region of interest" description="Disordered" evidence="1">
    <location>
        <begin position="1"/>
        <end position="25"/>
    </location>
</feature>
<keyword evidence="3" id="KW-1185">Reference proteome</keyword>
<dbReference type="AlphaFoldDB" id="A0A9P4IT38"/>
<evidence type="ECO:0000313" key="3">
    <source>
        <dbReference type="Proteomes" id="UP000799772"/>
    </source>
</evidence>
<proteinExistence type="predicted"/>
<protein>
    <submittedName>
        <fullName evidence="2">Uncharacterized protein</fullName>
    </submittedName>
</protein>
<name>A0A9P4IT38_9PEZI</name>
<evidence type="ECO:0000256" key="1">
    <source>
        <dbReference type="SAM" id="MobiDB-lite"/>
    </source>
</evidence>
<organism evidence="2 3">
    <name type="scientific">Rhizodiscina lignyota</name>
    <dbReference type="NCBI Taxonomy" id="1504668"/>
    <lineage>
        <taxon>Eukaryota</taxon>
        <taxon>Fungi</taxon>
        <taxon>Dikarya</taxon>
        <taxon>Ascomycota</taxon>
        <taxon>Pezizomycotina</taxon>
        <taxon>Dothideomycetes</taxon>
        <taxon>Pleosporomycetidae</taxon>
        <taxon>Aulographales</taxon>
        <taxon>Rhizodiscinaceae</taxon>
        <taxon>Rhizodiscina</taxon>
    </lineage>
</organism>
<gene>
    <name evidence="2" type="ORF">NA57DRAFT_51674</name>
</gene>
<comment type="caution">
    <text evidence="2">The sequence shown here is derived from an EMBL/GenBank/DDBJ whole genome shotgun (WGS) entry which is preliminary data.</text>
</comment>
<reference evidence="2" key="1">
    <citation type="journal article" date="2020" name="Stud. Mycol.">
        <title>101 Dothideomycetes genomes: a test case for predicting lifestyles and emergence of pathogens.</title>
        <authorList>
            <person name="Haridas S."/>
            <person name="Albert R."/>
            <person name="Binder M."/>
            <person name="Bloem J."/>
            <person name="Labutti K."/>
            <person name="Salamov A."/>
            <person name="Andreopoulos B."/>
            <person name="Baker S."/>
            <person name="Barry K."/>
            <person name="Bills G."/>
            <person name="Bluhm B."/>
            <person name="Cannon C."/>
            <person name="Castanera R."/>
            <person name="Culley D."/>
            <person name="Daum C."/>
            <person name="Ezra D."/>
            <person name="Gonzalez J."/>
            <person name="Henrissat B."/>
            <person name="Kuo A."/>
            <person name="Liang C."/>
            <person name="Lipzen A."/>
            <person name="Lutzoni F."/>
            <person name="Magnuson J."/>
            <person name="Mondo S."/>
            <person name="Nolan M."/>
            <person name="Ohm R."/>
            <person name="Pangilinan J."/>
            <person name="Park H.-J."/>
            <person name="Ramirez L."/>
            <person name="Alfaro M."/>
            <person name="Sun H."/>
            <person name="Tritt A."/>
            <person name="Yoshinaga Y."/>
            <person name="Zwiers L.-H."/>
            <person name="Turgeon B."/>
            <person name="Goodwin S."/>
            <person name="Spatafora J."/>
            <person name="Crous P."/>
            <person name="Grigoriev I."/>
        </authorList>
    </citation>
    <scope>NUCLEOTIDE SEQUENCE</scope>
    <source>
        <strain evidence="2">CBS 133067</strain>
    </source>
</reference>
<evidence type="ECO:0000313" key="2">
    <source>
        <dbReference type="EMBL" id="KAF2104880.1"/>
    </source>
</evidence>
<feature type="region of interest" description="Disordered" evidence="1">
    <location>
        <begin position="59"/>
        <end position="89"/>
    </location>
</feature>
<dbReference type="EMBL" id="ML978121">
    <property type="protein sequence ID" value="KAF2104880.1"/>
    <property type="molecule type" value="Genomic_DNA"/>
</dbReference>
<dbReference type="Proteomes" id="UP000799772">
    <property type="component" value="Unassembled WGS sequence"/>
</dbReference>